<reference evidence="2" key="1">
    <citation type="journal article" date="2021" name="Proc. Natl. Acad. Sci. U.S.A.">
        <title>A Catalog of Tens of Thousands of Viruses from Human Metagenomes Reveals Hidden Associations with Chronic Diseases.</title>
        <authorList>
            <person name="Tisza M.J."/>
            <person name="Buck C.B."/>
        </authorList>
    </citation>
    <scope>NUCLEOTIDE SEQUENCE</scope>
    <source>
        <strain evidence="2">Ct9A73</strain>
    </source>
</reference>
<feature type="region of interest" description="Disordered" evidence="1">
    <location>
        <begin position="39"/>
        <end position="59"/>
    </location>
</feature>
<proteinExistence type="predicted"/>
<evidence type="ECO:0000256" key="1">
    <source>
        <dbReference type="SAM" id="MobiDB-lite"/>
    </source>
</evidence>
<accession>A0A8S5UJQ0</accession>
<dbReference type="EMBL" id="BK016096">
    <property type="protein sequence ID" value="DAF94703.1"/>
    <property type="molecule type" value="Genomic_DNA"/>
</dbReference>
<dbReference type="InterPro" id="IPR049718">
    <property type="entry name" value="AKO59007-like"/>
</dbReference>
<protein>
    <submittedName>
        <fullName evidence="2">Major capsid protein</fullName>
    </submittedName>
</protein>
<sequence>MKFSETVQNITKDEFLPRVVDFVNNSNVLTARVMSNTKKWTGPKVQSPTQTRNSTTGKSITDMEQFAVSNTDNVKNLKWEPATVVQSVVVSQLEKAVNQASNDNQVVRLVAQKLEEAQNSLANLIGTQLYGTGAGNDLDGLGLIVDNGTASTTYAGITRATLPSVNADVTAAASGLLTLGLMAKEFDAVSAAGSAKHSPTMILSDKATWSLYEELMGDKLSVQYNAMTARGYNRVSGGTPMGTSVPASELHGSAGFVSLDFRGKPCVADDKAPVGKMFFLNENYLEFRDLSIPGLERVKQKQEAIDSAISEDQPTWMQFRGFMNPTNQLAEIGAMVVSGNFICTQPRRQGVITGITKIR</sequence>
<organism evidence="2">
    <name type="scientific">Podoviridae sp. ct9A73</name>
    <dbReference type="NCBI Taxonomy" id="2825225"/>
    <lineage>
        <taxon>Viruses</taxon>
        <taxon>Duplodnaviria</taxon>
        <taxon>Heunggongvirae</taxon>
        <taxon>Uroviricota</taxon>
        <taxon>Caudoviricetes</taxon>
    </lineage>
</organism>
<evidence type="ECO:0000313" key="2">
    <source>
        <dbReference type="EMBL" id="DAF94703.1"/>
    </source>
</evidence>
<name>A0A8S5UJQ0_9CAUD</name>
<dbReference type="NCBIfam" id="NF033394">
    <property type="entry name" value="capsid_maj_Podo"/>
    <property type="match status" value="1"/>
</dbReference>